<dbReference type="EMBL" id="MGDT01000007">
    <property type="protein sequence ID" value="OGL66555.1"/>
    <property type="molecule type" value="Genomic_DNA"/>
</dbReference>
<accession>A0A1F7TKR5</accession>
<organism evidence="1 2">
    <name type="scientific">Candidatus Uhrbacteria bacterium RIFCSPHIGHO2_01_FULL_63_20</name>
    <dbReference type="NCBI Taxonomy" id="1802385"/>
    <lineage>
        <taxon>Bacteria</taxon>
        <taxon>Candidatus Uhriibacteriota</taxon>
    </lineage>
</organism>
<evidence type="ECO:0008006" key="3">
    <source>
        <dbReference type="Google" id="ProtNLM"/>
    </source>
</evidence>
<dbReference type="AlphaFoldDB" id="A0A1F7TKR5"/>
<dbReference type="Proteomes" id="UP000177885">
    <property type="component" value="Unassembled WGS sequence"/>
</dbReference>
<reference evidence="1 2" key="1">
    <citation type="journal article" date="2016" name="Nat. Commun.">
        <title>Thousands of microbial genomes shed light on interconnected biogeochemical processes in an aquifer system.</title>
        <authorList>
            <person name="Anantharaman K."/>
            <person name="Brown C.T."/>
            <person name="Hug L.A."/>
            <person name="Sharon I."/>
            <person name="Castelle C.J."/>
            <person name="Probst A.J."/>
            <person name="Thomas B.C."/>
            <person name="Singh A."/>
            <person name="Wilkins M.J."/>
            <person name="Karaoz U."/>
            <person name="Brodie E.L."/>
            <person name="Williams K.H."/>
            <person name="Hubbard S.S."/>
            <person name="Banfield J.F."/>
        </authorList>
    </citation>
    <scope>NUCLEOTIDE SEQUENCE [LARGE SCALE GENOMIC DNA]</scope>
</reference>
<evidence type="ECO:0000313" key="2">
    <source>
        <dbReference type="Proteomes" id="UP000177885"/>
    </source>
</evidence>
<evidence type="ECO:0000313" key="1">
    <source>
        <dbReference type="EMBL" id="OGL66555.1"/>
    </source>
</evidence>
<sequence>MAKKMKLEEPLFIGLGVAALAKERAQDFLDYLVKEGKLAAKDQAKMRKELAARGKKEYRTMSGGYDKAVRETLKMLDIPTRSEFEALKRQVAGKKKKRS</sequence>
<dbReference type="STRING" id="1802385.A2856_02605"/>
<comment type="caution">
    <text evidence="1">The sequence shown here is derived from an EMBL/GenBank/DDBJ whole genome shotgun (WGS) entry which is preliminary data.</text>
</comment>
<proteinExistence type="predicted"/>
<protein>
    <recommendedName>
        <fullName evidence="3">Polyhydroxyalkanoate synthesis regulator</fullName>
    </recommendedName>
</protein>
<gene>
    <name evidence="1" type="ORF">A2856_02605</name>
</gene>
<name>A0A1F7TKR5_9BACT</name>